<dbReference type="SUPFAM" id="SSF54631">
    <property type="entry name" value="CBS-domain pair"/>
    <property type="match status" value="1"/>
</dbReference>
<dbReference type="SUPFAM" id="SSF158791">
    <property type="entry name" value="MgtE N-terminal domain-like"/>
    <property type="match status" value="1"/>
</dbReference>
<sequence length="457" mass="50484">MSTENQNTSFQLTKELTQEVIAYIENQNDVALQELLQEFHYADIAEILDEVDLEQAIYVIKLLDSETTSEILMEVDEDVREKILKQLSAKEIAEEIGELDTDDAADILAELSEERQEQVISQIEDLEHKAEIQELLAYDEDTAGGLMAKELVRVYEDWTVEQCITEIRTQAEDVKRVHSIYVVNNQDQLIGRLSLKDLVTAKSKQKITEIYISNVDSVYVNEDSEDVAKVMAKYDLEAIPVIDHNKILLGRITIDDIVDVIREEADKDYQMAAGISQDVEADDSILKLTKARLPWLLIGMFGGLGAASIIEQFNGSMGDFIVLLSFVPLIQATAGNVGVQSSAIMVQGLANGTIDGNILNQLFKEFLLGLVNGVAIACIALLVTHFVFGTPYIVSITIGIALISVIVMAALIGTFIPIFLDKRGIDPAVATGPFITTSNDVFGILIYFLIAKCILGF</sequence>
<dbReference type="Pfam" id="PF03448">
    <property type="entry name" value="MgtE_N"/>
    <property type="match status" value="1"/>
</dbReference>
<evidence type="ECO:0000313" key="11">
    <source>
        <dbReference type="EMBL" id="PSG90101.1"/>
    </source>
</evidence>
<keyword evidence="9" id="KW-1003">Cell membrane</keyword>
<dbReference type="PROSITE" id="PS51371">
    <property type="entry name" value="CBS"/>
    <property type="match status" value="2"/>
</dbReference>
<feature type="transmembrane region" description="Helical" evidence="9">
    <location>
        <begin position="432"/>
        <end position="455"/>
    </location>
</feature>
<evidence type="ECO:0000256" key="1">
    <source>
        <dbReference type="ARBA" id="ARBA00004141"/>
    </source>
</evidence>
<keyword evidence="5 9" id="KW-0460">Magnesium</keyword>
<dbReference type="Pfam" id="PF00571">
    <property type="entry name" value="CBS"/>
    <property type="match status" value="2"/>
</dbReference>
<keyword evidence="4 9" id="KW-0812">Transmembrane</keyword>
<evidence type="ECO:0000256" key="2">
    <source>
        <dbReference type="ARBA" id="ARBA00009749"/>
    </source>
</evidence>
<dbReference type="InterPro" id="IPR046342">
    <property type="entry name" value="CBS_dom_sf"/>
</dbReference>
<accession>A0A2T1NCD6</accession>
<feature type="transmembrane region" description="Helical" evidence="9">
    <location>
        <begin position="400"/>
        <end position="420"/>
    </location>
</feature>
<dbReference type="OrthoDB" id="9790355at2"/>
<dbReference type="RefSeq" id="WP_106462242.1">
    <property type="nucleotide sequence ID" value="NZ_PXOQ01000007.1"/>
</dbReference>
<proteinExistence type="inferred from homology"/>
<dbReference type="Proteomes" id="UP000238426">
    <property type="component" value="Unassembled WGS sequence"/>
</dbReference>
<evidence type="ECO:0000256" key="3">
    <source>
        <dbReference type="ARBA" id="ARBA00022448"/>
    </source>
</evidence>
<comment type="function">
    <text evidence="9">Acts as a magnesium transporter.</text>
</comment>
<dbReference type="AlphaFoldDB" id="A0A2T1NCD6"/>
<comment type="subunit">
    <text evidence="9">Homodimer.</text>
</comment>
<evidence type="ECO:0000256" key="9">
    <source>
        <dbReference type="RuleBase" id="RU362011"/>
    </source>
</evidence>
<name>A0A2T1NCD6_9FLAO</name>
<feature type="domain" description="CBS" evidence="10">
    <location>
        <begin position="147"/>
        <end position="209"/>
    </location>
</feature>
<dbReference type="PANTHER" id="PTHR43773">
    <property type="entry name" value="MAGNESIUM TRANSPORTER MGTE"/>
    <property type="match status" value="1"/>
</dbReference>
<dbReference type="SMART" id="SM00116">
    <property type="entry name" value="CBS"/>
    <property type="match status" value="2"/>
</dbReference>
<keyword evidence="12" id="KW-1185">Reference proteome</keyword>
<evidence type="ECO:0000313" key="12">
    <source>
        <dbReference type="Proteomes" id="UP000238426"/>
    </source>
</evidence>
<feature type="domain" description="CBS" evidence="10">
    <location>
        <begin position="211"/>
        <end position="267"/>
    </location>
</feature>
<dbReference type="GO" id="GO:0046872">
    <property type="term" value="F:metal ion binding"/>
    <property type="evidence" value="ECO:0007669"/>
    <property type="project" value="UniProtKB-KW"/>
</dbReference>
<comment type="similarity">
    <text evidence="2 9">Belongs to the SLC41A transporter family.</text>
</comment>
<keyword evidence="8" id="KW-0129">CBS domain</keyword>
<dbReference type="SUPFAM" id="SSF161093">
    <property type="entry name" value="MgtE membrane domain-like"/>
    <property type="match status" value="1"/>
</dbReference>
<dbReference type="Pfam" id="PF01769">
    <property type="entry name" value="MgtE"/>
    <property type="match status" value="1"/>
</dbReference>
<dbReference type="InterPro" id="IPR006667">
    <property type="entry name" value="SLC41_membr_dom"/>
</dbReference>
<evidence type="ECO:0000256" key="6">
    <source>
        <dbReference type="ARBA" id="ARBA00022989"/>
    </source>
</evidence>
<dbReference type="CDD" id="cd04606">
    <property type="entry name" value="CBS_pair_Mg_transporter"/>
    <property type="match status" value="1"/>
</dbReference>
<dbReference type="SMART" id="SM00924">
    <property type="entry name" value="MgtE_N"/>
    <property type="match status" value="1"/>
</dbReference>
<dbReference type="GO" id="GO:0005886">
    <property type="term" value="C:plasma membrane"/>
    <property type="evidence" value="ECO:0007669"/>
    <property type="project" value="UniProtKB-SubCell"/>
</dbReference>
<evidence type="ECO:0000256" key="4">
    <source>
        <dbReference type="ARBA" id="ARBA00022692"/>
    </source>
</evidence>
<keyword evidence="9" id="KW-0479">Metal-binding</keyword>
<feature type="transmembrane region" description="Helical" evidence="9">
    <location>
        <begin position="322"/>
        <end position="346"/>
    </location>
</feature>
<dbReference type="InterPro" id="IPR036739">
    <property type="entry name" value="SLC41_membr_dom_sf"/>
</dbReference>
<evidence type="ECO:0000256" key="5">
    <source>
        <dbReference type="ARBA" id="ARBA00022842"/>
    </source>
</evidence>
<evidence type="ECO:0000256" key="8">
    <source>
        <dbReference type="PROSITE-ProRule" id="PRU00703"/>
    </source>
</evidence>
<dbReference type="Gene3D" id="1.10.357.20">
    <property type="entry name" value="SLC41 divalent cation transporters, integral membrane domain"/>
    <property type="match status" value="1"/>
</dbReference>
<dbReference type="EMBL" id="PXOQ01000007">
    <property type="protein sequence ID" value="PSG90101.1"/>
    <property type="molecule type" value="Genomic_DNA"/>
</dbReference>
<dbReference type="InterPro" id="IPR000644">
    <property type="entry name" value="CBS_dom"/>
</dbReference>
<dbReference type="InterPro" id="IPR038076">
    <property type="entry name" value="MgtE_N_sf"/>
</dbReference>
<keyword evidence="6 9" id="KW-1133">Transmembrane helix</keyword>
<organism evidence="11 12">
    <name type="scientific">Aurantibacter aestuarii</name>
    <dbReference type="NCBI Taxonomy" id="1266046"/>
    <lineage>
        <taxon>Bacteria</taxon>
        <taxon>Pseudomonadati</taxon>
        <taxon>Bacteroidota</taxon>
        <taxon>Flavobacteriia</taxon>
        <taxon>Flavobacteriales</taxon>
        <taxon>Flavobacteriaceae</taxon>
        <taxon>Aurantibacter</taxon>
    </lineage>
</organism>
<evidence type="ECO:0000256" key="7">
    <source>
        <dbReference type="ARBA" id="ARBA00023136"/>
    </source>
</evidence>
<comment type="subcellular location">
    <subcellularLocation>
        <location evidence="9">Cell membrane</location>
        <topology evidence="9">Multi-pass membrane protein</topology>
    </subcellularLocation>
    <subcellularLocation>
        <location evidence="1">Membrane</location>
        <topology evidence="1">Multi-pass membrane protein</topology>
    </subcellularLocation>
</comment>
<dbReference type="InterPro" id="IPR006668">
    <property type="entry name" value="Mg_transptr_MgtE_intracell_dom"/>
</dbReference>
<gene>
    <name evidence="11" type="primary">mgtE</name>
    <name evidence="11" type="ORF">C7H52_02160</name>
</gene>
<dbReference type="PANTHER" id="PTHR43773:SF1">
    <property type="entry name" value="MAGNESIUM TRANSPORTER MGTE"/>
    <property type="match status" value="1"/>
</dbReference>
<evidence type="ECO:0000259" key="10">
    <source>
        <dbReference type="PROSITE" id="PS51371"/>
    </source>
</evidence>
<protein>
    <recommendedName>
        <fullName evidence="9">Magnesium transporter MgtE</fullName>
    </recommendedName>
</protein>
<comment type="caution">
    <text evidence="11">The sequence shown here is derived from an EMBL/GenBank/DDBJ whole genome shotgun (WGS) entry which is preliminary data.</text>
</comment>
<dbReference type="InterPro" id="IPR006669">
    <property type="entry name" value="MgtE_transporter"/>
</dbReference>
<reference evidence="11 12" key="1">
    <citation type="submission" date="2018-03" db="EMBL/GenBank/DDBJ databases">
        <title>Mesoflavibacter sp. HG37 and Mesoflavibacter sp. HG96 sp.nov., two marine bacteria isolated from seawater of Western Pacific Ocean.</title>
        <authorList>
            <person name="Cheng H."/>
            <person name="Wu Y.-H."/>
            <person name="Guo L.-L."/>
            <person name="Xu X.-W."/>
        </authorList>
    </citation>
    <scope>NUCLEOTIDE SEQUENCE [LARGE SCALE GENOMIC DNA]</scope>
    <source>
        <strain evidence="11 12">KCTC 32269</strain>
    </source>
</reference>
<feature type="transmembrane region" description="Helical" evidence="9">
    <location>
        <begin position="366"/>
        <end position="388"/>
    </location>
</feature>
<keyword evidence="7 9" id="KW-0472">Membrane</keyword>
<dbReference type="Gene3D" id="3.10.580.10">
    <property type="entry name" value="CBS-domain"/>
    <property type="match status" value="1"/>
</dbReference>
<keyword evidence="3 9" id="KW-0813">Transport</keyword>
<dbReference type="Gene3D" id="1.25.60.10">
    <property type="entry name" value="MgtE N-terminal domain-like"/>
    <property type="match status" value="1"/>
</dbReference>
<dbReference type="NCBIfam" id="TIGR00400">
    <property type="entry name" value="mgtE"/>
    <property type="match status" value="1"/>
</dbReference>
<feature type="transmembrane region" description="Helical" evidence="9">
    <location>
        <begin position="293"/>
        <end position="310"/>
    </location>
</feature>
<dbReference type="GO" id="GO:0015095">
    <property type="term" value="F:magnesium ion transmembrane transporter activity"/>
    <property type="evidence" value="ECO:0007669"/>
    <property type="project" value="UniProtKB-UniRule"/>
</dbReference>